<feature type="binding site" evidence="9">
    <location>
        <begin position="616"/>
        <end position="623"/>
    </location>
    <ligand>
        <name>ATP</name>
        <dbReference type="ChEBI" id="CHEBI:30616"/>
    </ligand>
</feature>
<dbReference type="PANTHER" id="PTHR11361:SF34">
    <property type="entry name" value="DNA MISMATCH REPAIR PROTEIN MSH1, MITOCHONDRIAL"/>
    <property type="match status" value="1"/>
</dbReference>
<keyword evidence="4 9" id="KW-0227">DNA damage</keyword>
<gene>
    <name evidence="9" type="primary">mutS</name>
    <name evidence="12" type="ORF">CE561_07065</name>
</gene>
<dbReference type="Proteomes" id="UP000215301">
    <property type="component" value="Unassembled WGS sequence"/>
</dbReference>
<evidence type="ECO:0000313" key="12">
    <source>
        <dbReference type="EMBL" id="OXT07580.1"/>
    </source>
</evidence>
<dbReference type="PIRSF" id="PIRSF037677">
    <property type="entry name" value="DNA_mis_repair_Msh6"/>
    <property type="match status" value="1"/>
</dbReference>
<evidence type="ECO:0000256" key="9">
    <source>
        <dbReference type="HAMAP-Rule" id="MF_00096"/>
    </source>
</evidence>
<dbReference type="GO" id="GO:0030983">
    <property type="term" value="F:mismatched DNA binding"/>
    <property type="evidence" value="ECO:0007669"/>
    <property type="project" value="InterPro"/>
</dbReference>
<name>A0A231VHB3_THETR</name>
<dbReference type="FunFam" id="3.40.50.300:FF:000870">
    <property type="entry name" value="MutS protein homolog 4"/>
    <property type="match status" value="1"/>
</dbReference>
<dbReference type="InterPro" id="IPR000432">
    <property type="entry name" value="DNA_mismatch_repair_MutS_C"/>
</dbReference>
<dbReference type="SUPFAM" id="SSF55271">
    <property type="entry name" value="DNA repair protein MutS, domain I"/>
    <property type="match status" value="1"/>
</dbReference>
<dbReference type="SMART" id="SM00534">
    <property type="entry name" value="MUTSac"/>
    <property type="match status" value="1"/>
</dbReference>
<dbReference type="RefSeq" id="WP_094045066.1">
    <property type="nucleotide sequence ID" value="NZ_NKHD01000020.1"/>
</dbReference>
<dbReference type="GO" id="GO:0005829">
    <property type="term" value="C:cytosol"/>
    <property type="evidence" value="ECO:0007669"/>
    <property type="project" value="TreeGrafter"/>
</dbReference>
<evidence type="ECO:0000256" key="1">
    <source>
        <dbReference type="ARBA" id="ARBA00006271"/>
    </source>
</evidence>
<dbReference type="InterPro" id="IPR016151">
    <property type="entry name" value="DNA_mismatch_repair_MutS_N"/>
</dbReference>
<dbReference type="SUPFAM" id="SSF52540">
    <property type="entry name" value="P-loop containing nucleoside triphosphate hydrolases"/>
    <property type="match status" value="1"/>
</dbReference>
<dbReference type="FunFam" id="3.40.1170.10:FF:000001">
    <property type="entry name" value="DNA mismatch repair protein MutS"/>
    <property type="match status" value="1"/>
</dbReference>
<dbReference type="NCBIfam" id="TIGR01070">
    <property type="entry name" value="mutS1"/>
    <property type="match status" value="1"/>
</dbReference>
<comment type="similarity">
    <text evidence="1 9 10">Belongs to the DNA mismatch repair MutS family.</text>
</comment>
<dbReference type="GO" id="GO:0005524">
    <property type="term" value="F:ATP binding"/>
    <property type="evidence" value="ECO:0007669"/>
    <property type="project" value="UniProtKB-UniRule"/>
</dbReference>
<keyword evidence="5 9" id="KW-0067">ATP-binding</keyword>
<dbReference type="FunFam" id="1.10.1420.10:FF:000007">
    <property type="entry name" value="DNA mismatch repair protein MutS"/>
    <property type="match status" value="1"/>
</dbReference>
<dbReference type="AlphaFoldDB" id="A0A231VHB3"/>
<reference evidence="12 13" key="1">
    <citation type="submission" date="2017-06" db="EMBL/GenBank/DDBJ databases">
        <title>Isolation and characterization of a thermophilic and butanogenic Thermoanaerobacterium thermosaccharolyticum M5 capable of efficient degradation of hemicellulose.</title>
        <authorList>
            <person name="Xin F."/>
            <person name="Jiang Y."/>
        </authorList>
    </citation>
    <scope>NUCLEOTIDE SEQUENCE [LARGE SCALE GENOMIC DNA]</scope>
    <source>
        <strain evidence="12 13">M5</strain>
    </source>
</reference>
<dbReference type="InterPro" id="IPR036678">
    <property type="entry name" value="MutS_con_dom_sf"/>
</dbReference>
<dbReference type="InterPro" id="IPR045076">
    <property type="entry name" value="MutS"/>
</dbReference>
<dbReference type="Gene3D" id="3.40.1170.10">
    <property type="entry name" value="DNA repair protein MutS, domain I"/>
    <property type="match status" value="1"/>
</dbReference>
<dbReference type="InterPro" id="IPR007860">
    <property type="entry name" value="DNA_mmatch_repair_MutS_con_dom"/>
</dbReference>
<evidence type="ECO:0000259" key="11">
    <source>
        <dbReference type="PROSITE" id="PS00486"/>
    </source>
</evidence>
<dbReference type="InterPro" id="IPR036187">
    <property type="entry name" value="DNA_mismatch_repair_MutS_sf"/>
</dbReference>
<evidence type="ECO:0000256" key="5">
    <source>
        <dbReference type="ARBA" id="ARBA00022840"/>
    </source>
</evidence>
<comment type="caution">
    <text evidence="12">The sequence shown here is derived from an EMBL/GenBank/DDBJ whole genome shotgun (WGS) entry which is preliminary data.</text>
</comment>
<feature type="domain" description="DNA mismatch repair proteins mutS family" evidence="11">
    <location>
        <begin position="690"/>
        <end position="706"/>
    </location>
</feature>
<dbReference type="InterPro" id="IPR027417">
    <property type="entry name" value="P-loop_NTPase"/>
</dbReference>
<dbReference type="Gene3D" id="3.40.50.300">
    <property type="entry name" value="P-loop containing nucleotide triphosphate hydrolases"/>
    <property type="match status" value="1"/>
</dbReference>
<keyword evidence="3 9" id="KW-0547">Nucleotide-binding</keyword>
<dbReference type="InterPro" id="IPR017261">
    <property type="entry name" value="DNA_mismatch_repair_MutS/MSH"/>
</dbReference>
<dbReference type="GO" id="GO:0140664">
    <property type="term" value="F:ATP-dependent DNA damage sensor activity"/>
    <property type="evidence" value="ECO:0007669"/>
    <property type="project" value="InterPro"/>
</dbReference>
<dbReference type="GO" id="GO:0006298">
    <property type="term" value="P:mismatch repair"/>
    <property type="evidence" value="ECO:0007669"/>
    <property type="project" value="UniProtKB-UniRule"/>
</dbReference>
<dbReference type="EMBL" id="NKHD01000020">
    <property type="protein sequence ID" value="OXT07580.1"/>
    <property type="molecule type" value="Genomic_DNA"/>
</dbReference>
<dbReference type="Pfam" id="PF00488">
    <property type="entry name" value="MutS_V"/>
    <property type="match status" value="1"/>
</dbReference>
<dbReference type="SMART" id="SM00533">
    <property type="entry name" value="MUTSd"/>
    <property type="match status" value="1"/>
</dbReference>
<dbReference type="Gene3D" id="3.30.420.110">
    <property type="entry name" value="MutS, connector domain"/>
    <property type="match status" value="1"/>
</dbReference>
<dbReference type="Pfam" id="PF05192">
    <property type="entry name" value="MutS_III"/>
    <property type="match status" value="1"/>
</dbReference>
<dbReference type="Pfam" id="PF05188">
    <property type="entry name" value="MutS_II"/>
    <property type="match status" value="1"/>
</dbReference>
<dbReference type="InterPro" id="IPR007696">
    <property type="entry name" value="DNA_mismatch_repair_MutS_core"/>
</dbReference>
<dbReference type="SUPFAM" id="SSF48334">
    <property type="entry name" value="DNA repair protein MutS, domain III"/>
    <property type="match status" value="1"/>
</dbReference>
<evidence type="ECO:0000256" key="4">
    <source>
        <dbReference type="ARBA" id="ARBA00022763"/>
    </source>
</evidence>
<dbReference type="SUPFAM" id="SSF53150">
    <property type="entry name" value="DNA repair protein MutS, domain II"/>
    <property type="match status" value="1"/>
</dbReference>
<organism evidence="12 13">
    <name type="scientific">Thermoanaerobacterium thermosaccharolyticum</name>
    <name type="common">Clostridium thermosaccharolyticum</name>
    <dbReference type="NCBI Taxonomy" id="1517"/>
    <lineage>
        <taxon>Bacteria</taxon>
        <taxon>Bacillati</taxon>
        <taxon>Bacillota</taxon>
        <taxon>Clostridia</taxon>
        <taxon>Thermoanaerobacterales</taxon>
        <taxon>Thermoanaerobacteraceae</taxon>
        <taxon>Thermoanaerobacterium</taxon>
    </lineage>
</organism>
<dbReference type="HAMAP" id="MF_00096">
    <property type="entry name" value="MutS"/>
    <property type="match status" value="1"/>
</dbReference>
<keyword evidence="6 9" id="KW-0238">DNA-binding</keyword>
<dbReference type="PROSITE" id="PS00486">
    <property type="entry name" value="DNA_MISMATCH_REPAIR_2"/>
    <property type="match status" value="1"/>
</dbReference>
<comment type="function">
    <text evidence="8 9">This protein is involved in the repair of mismatches in DNA. It is possible that it carries out the mismatch recognition step. This protein has a weak ATPase activity.</text>
</comment>
<evidence type="ECO:0000256" key="3">
    <source>
        <dbReference type="ARBA" id="ARBA00022741"/>
    </source>
</evidence>
<dbReference type="GO" id="GO:0003684">
    <property type="term" value="F:damaged DNA binding"/>
    <property type="evidence" value="ECO:0007669"/>
    <property type="project" value="UniProtKB-UniRule"/>
</dbReference>
<evidence type="ECO:0000256" key="7">
    <source>
        <dbReference type="ARBA" id="ARBA00023204"/>
    </source>
</evidence>
<dbReference type="Pfam" id="PF01624">
    <property type="entry name" value="MutS_I"/>
    <property type="match status" value="1"/>
</dbReference>
<dbReference type="CDD" id="cd03284">
    <property type="entry name" value="ABC_MutS1"/>
    <property type="match status" value="1"/>
</dbReference>
<dbReference type="InterPro" id="IPR007695">
    <property type="entry name" value="DNA_mismatch_repair_MutS-lik_N"/>
</dbReference>
<evidence type="ECO:0000256" key="8">
    <source>
        <dbReference type="ARBA" id="ARBA00024647"/>
    </source>
</evidence>
<evidence type="ECO:0000256" key="2">
    <source>
        <dbReference type="ARBA" id="ARBA00021982"/>
    </source>
</evidence>
<sequence length="857" mass="97464">MPYTPMMEQYFKIKEKYKDSILFFRIGDFYEMFFDDAIIAAKELEIVLTGKDCGQDERAPMAGVPFHAADFYIDKLVKKGYKVAICEQLEDPASAKGLVDRDVIRVFTPGTVINTNSIEEKSNNYLLSIFKDENNYGLSFVDVMTGDLFVTQIIKCDDIRKIYDEIMRYNPSEIIANNDFFSLKKLVRVINSSKIYINKYENNYQDFERIISNQFNKSLNELGLEGKNYAIKSLTTVLIYLKELQKVQLSQLNNLTYYEDNSFMLLDNNTIKNLEIVQSPNRNNSRDGTLLSVLDQTVTPMGGRLLKRWIEEPLIDIEKINLRLDSVDELFNDFKGRSDLRNALKGIYDLERLSSKLVYQNINAKDLLSIKVSIERLPKIKDLISKYNSIYLKEIFLKLDTLQDICDLIEKSIKDDPSTSVKEGNIIKDGFDKNVDELRKAATNGKSWITNLELNEKERTGIKTLKVGYNKVFGYFIEVSKSYISSVPQNYIRKQTLANAERYITPELKEIEEKILGAETKLVELEYEIFNSTREQIKNEINRIQMTSKYIAVLDVLTSLAMVAESNNYVKPIVNDGDRILIKDGRHPVIETIVDDSFISNDIEIDEKKPIMIITGPNMAGKSTYMRQVALIVLMAQVGSFVPASYAEIGIVDRIFTRVGASDDLFSGQSTFMVEMNEVSVILNSATQKSLIILDEVGRGTSTYDGMSIACAILEYIHDKIKAKTMFATHYHELTKLENQLNGIKNYNISVDETNDEIIFLRKIIPGSADKSYGIQVAKLAGLPNDVIDNAKKILNSLENSNGEVAVETSATQMDIFSFEKDALIAEIADLDIENITPIQALNYLYGLKKKALSLRM</sequence>
<dbReference type="PANTHER" id="PTHR11361">
    <property type="entry name" value="DNA MISMATCH REPAIR PROTEIN MUTS FAMILY MEMBER"/>
    <property type="match status" value="1"/>
</dbReference>
<dbReference type="Pfam" id="PF05190">
    <property type="entry name" value="MutS_IV"/>
    <property type="match status" value="1"/>
</dbReference>
<proteinExistence type="inferred from homology"/>
<dbReference type="InterPro" id="IPR005748">
    <property type="entry name" value="DNA_mismatch_repair_MutS"/>
</dbReference>
<protein>
    <recommendedName>
        <fullName evidence="2 9">DNA mismatch repair protein MutS</fullName>
    </recommendedName>
</protein>
<dbReference type="NCBIfam" id="NF003810">
    <property type="entry name" value="PRK05399.1"/>
    <property type="match status" value="1"/>
</dbReference>
<dbReference type="InterPro" id="IPR007861">
    <property type="entry name" value="DNA_mismatch_repair_MutS_clamp"/>
</dbReference>
<evidence type="ECO:0000256" key="10">
    <source>
        <dbReference type="RuleBase" id="RU003756"/>
    </source>
</evidence>
<dbReference type="Gene3D" id="1.10.1420.10">
    <property type="match status" value="2"/>
</dbReference>
<evidence type="ECO:0000313" key="13">
    <source>
        <dbReference type="Proteomes" id="UP000215301"/>
    </source>
</evidence>
<evidence type="ECO:0000256" key="6">
    <source>
        <dbReference type="ARBA" id="ARBA00023125"/>
    </source>
</evidence>
<accession>A0A231VHB3</accession>
<keyword evidence="7 9" id="KW-0234">DNA repair</keyword>